<dbReference type="InterPro" id="IPR005490">
    <property type="entry name" value="LD_TPept_cat_dom"/>
</dbReference>
<dbReference type="Pfam" id="PF17964">
    <property type="entry name" value="Big_10"/>
    <property type="match status" value="1"/>
</dbReference>
<keyword evidence="2" id="KW-0808">Transferase</keyword>
<evidence type="ECO:0000256" key="7">
    <source>
        <dbReference type="PROSITE-ProRule" id="PRU01373"/>
    </source>
</evidence>
<dbReference type="Gene3D" id="2.40.440.10">
    <property type="entry name" value="L,D-transpeptidase catalytic domain-like"/>
    <property type="match status" value="1"/>
</dbReference>
<evidence type="ECO:0000313" key="10">
    <source>
        <dbReference type="EMBL" id="GAA4970347.1"/>
    </source>
</evidence>
<keyword evidence="5" id="KW-0012">Acyltransferase</keyword>
<sequence>MRVSRRGAAGGDEWPLGGRYGGVQVRSSTTWAVAAAVAGLLAVSGCQGGAGGLGASGPTAVTSSTPAPVPAVVTVTPGDGTQQVRLDAPVRVDVSGGTLTAVDVRDASGAPLPGTTDPGGATWTSSAPLAPATAYTVRATSTSTSGLTQDSTSTLTTLAPTTQVAASVAPRAGWTVGVGMPVIVLLDEDVADDRRAEVERHLAVTTPANVEGAWHWVSAGQVQWRPREYWPADTPVHVDVDLAGVEVAPGVWGTENRDIDFRVGSAVVSTVDIQNHTLTMRENGQVINTIPVTTGKSGSGGKYVTRSGVKVIMSRESERTMDAETTGVSPDDPDYYSLEVKYAMRLTNSGEFIHAAPWSVGSQGRANVSHGCTGMSTADAKWMFEHSKVGDVVEFVGSDRGMEPGNGYTAWNMSFEEWKAASALAA</sequence>
<evidence type="ECO:0000256" key="3">
    <source>
        <dbReference type="ARBA" id="ARBA00022960"/>
    </source>
</evidence>
<feature type="domain" description="L,D-TPase catalytic" evidence="9">
    <location>
        <begin position="267"/>
        <end position="396"/>
    </location>
</feature>
<evidence type="ECO:0000256" key="8">
    <source>
        <dbReference type="SAM" id="MobiDB-lite"/>
    </source>
</evidence>
<comment type="caution">
    <text evidence="10">The sequence shown here is derived from an EMBL/GenBank/DDBJ whole genome shotgun (WGS) entry which is preliminary data.</text>
</comment>
<dbReference type="InterPro" id="IPR041280">
    <property type="entry name" value="Big_10"/>
</dbReference>
<keyword evidence="3 7" id="KW-0133">Cell shape</keyword>
<name>A0ABP9HGT7_9ACTN</name>
<evidence type="ECO:0000259" key="9">
    <source>
        <dbReference type="PROSITE" id="PS52029"/>
    </source>
</evidence>
<dbReference type="InterPro" id="IPR038063">
    <property type="entry name" value="Transpep_catalytic_dom"/>
</dbReference>
<evidence type="ECO:0000313" key="11">
    <source>
        <dbReference type="Proteomes" id="UP001501195"/>
    </source>
</evidence>
<protein>
    <submittedName>
        <fullName evidence="10">Ig-like domain-containing protein</fullName>
    </submittedName>
</protein>
<accession>A0ABP9HGT7</accession>
<gene>
    <name evidence="10" type="ORF">GCM10023225_10450</name>
</gene>
<proteinExistence type="predicted"/>
<feature type="active site" description="Proton donor/acceptor" evidence="7">
    <location>
        <position position="354"/>
    </location>
</feature>
<keyword evidence="6 7" id="KW-0961">Cell wall biogenesis/degradation</keyword>
<organism evidence="10 11">
    <name type="scientific">Kineococcus glutinatus</name>
    <dbReference type="NCBI Taxonomy" id="1070872"/>
    <lineage>
        <taxon>Bacteria</taxon>
        <taxon>Bacillati</taxon>
        <taxon>Actinomycetota</taxon>
        <taxon>Actinomycetes</taxon>
        <taxon>Kineosporiales</taxon>
        <taxon>Kineosporiaceae</taxon>
        <taxon>Kineococcus</taxon>
    </lineage>
</organism>
<evidence type="ECO:0000256" key="1">
    <source>
        <dbReference type="ARBA" id="ARBA00004752"/>
    </source>
</evidence>
<dbReference type="PANTHER" id="PTHR30582:SF2">
    <property type="entry name" value="L,D-TRANSPEPTIDASE YCIB-RELATED"/>
    <property type="match status" value="1"/>
</dbReference>
<keyword evidence="11" id="KW-1185">Reference proteome</keyword>
<dbReference type="PANTHER" id="PTHR30582">
    <property type="entry name" value="L,D-TRANSPEPTIDASE"/>
    <property type="match status" value="1"/>
</dbReference>
<dbReference type="Pfam" id="PF03734">
    <property type="entry name" value="YkuD"/>
    <property type="match status" value="1"/>
</dbReference>
<evidence type="ECO:0000256" key="4">
    <source>
        <dbReference type="ARBA" id="ARBA00022984"/>
    </source>
</evidence>
<evidence type="ECO:0000256" key="5">
    <source>
        <dbReference type="ARBA" id="ARBA00023315"/>
    </source>
</evidence>
<dbReference type="PROSITE" id="PS52029">
    <property type="entry name" value="LD_TPASE"/>
    <property type="match status" value="1"/>
</dbReference>
<dbReference type="Gene3D" id="2.60.40.3710">
    <property type="match status" value="1"/>
</dbReference>
<dbReference type="CDD" id="cd13432">
    <property type="entry name" value="LDT_IgD_like_2"/>
    <property type="match status" value="1"/>
</dbReference>
<dbReference type="Proteomes" id="UP001501195">
    <property type="component" value="Unassembled WGS sequence"/>
</dbReference>
<reference evidence="11" key="1">
    <citation type="journal article" date="2019" name="Int. J. Syst. Evol. Microbiol.">
        <title>The Global Catalogue of Microorganisms (GCM) 10K type strain sequencing project: providing services to taxonomists for standard genome sequencing and annotation.</title>
        <authorList>
            <consortium name="The Broad Institute Genomics Platform"/>
            <consortium name="The Broad Institute Genome Sequencing Center for Infectious Disease"/>
            <person name="Wu L."/>
            <person name="Ma J."/>
        </authorList>
    </citation>
    <scope>NUCLEOTIDE SEQUENCE [LARGE SCALE GENOMIC DNA]</scope>
    <source>
        <strain evidence="11">JCM 18126</strain>
    </source>
</reference>
<evidence type="ECO:0000256" key="6">
    <source>
        <dbReference type="ARBA" id="ARBA00023316"/>
    </source>
</evidence>
<evidence type="ECO:0000256" key="2">
    <source>
        <dbReference type="ARBA" id="ARBA00022679"/>
    </source>
</evidence>
<feature type="active site" description="Nucleophile" evidence="7">
    <location>
        <position position="372"/>
    </location>
</feature>
<dbReference type="EMBL" id="BAABIL010000130">
    <property type="protein sequence ID" value="GAA4970347.1"/>
    <property type="molecule type" value="Genomic_DNA"/>
</dbReference>
<dbReference type="Gene3D" id="2.60.40.3780">
    <property type="match status" value="1"/>
</dbReference>
<keyword evidence="4 7" id="KW-0573">Peptidoglycan synthesis</keyword>
<dbReference type="SUPFAM" id="SSF141523">
    <property type="entry name" value="L,D-transpeptidase catalytic domain-like"/>
    <property type="match status" value="1"/>
</dbReference>
<feature type="region of interest" description="Disordered" evidence="8">
    <location>
        <begin position="105"/>
        <end position="127"/>
    </location>
</feature>
<comment type="pathway">
    <text evidence="1 7">Cell wall biogenesis; peptidoglycan biosynthesis.</text>
</comment>
<dbReference type="InterPro" id="IPR050979">
    <property type="entry name" value="LD-transpeptidase"/>
</dbReference>
<dbReference type="CDD" id="cd16913">
    <property type="entry name" value="YkuD_like"/>
    <property type="match status" value="1"/>
</dbReference>